<accession>A0A2K8KAF2</accession>
<dbReference type="InterPro" id="IPR003362">
    <property type="entry name" value="Bact_transf"/>
</dbReference>
<dbReference type="PANTHER" id="PTHR30576">
    <property type="entry name" value="COLANIC BIOSYNTHESIS UDP-GLUCOSE LIPID CARRIER TRANSFERASE"/>
    <property type="match status" value="1"/>
</dbReference>
<gene>
    <name evidence="11" type="ORF">BG454_01485</name>
</gene>
<proteinExistence type="inferred from homology"/>
<feature type="transmembrane region" description="Helical" evidence="9">
    <location>
        <begin position="34"/>
        <end position="54"/>
    </location>
</feature>
<dbReference type="Pfam" id="PF02397">
    <property type="entry name" value="Bac_transf"/>
    <property type="match status" value="1"/>
</dbReference>
<keyword evidence="7 9" id="KW-0472">Membrane</keyword>
<keyword evidence="4 11" id="KW-0808">Transferase</keyword>
<dbReference type="GO" id="GO:0000271">
    <property type="term" value="P:polysaccharide biosynthetic process"/>
    <property type="evidence" value="ECO:0007669"/>
    <property type="project" value="UniProtKB-KW"/>
</dbReference>
<dbReference type="Proteomes" id="UP000228948">
    <property type="component" value="Chromosome"/>
</dbReference>
<evidence type="ECO:0000256" key="8">
    <source>
        <dbReference type="ARBA" id="ARBA00023169"/>
    </source>
</evidence>
<evidence type="ECO:0000256" key="7">
    <source>
        <dbReference type="ARBA" id="ARBA00023136"/>
    </source>
</evidence>
<evidence type="ECO:0000256" key="9">
    <source>
        <dbReference type="SAM" id="Phobius"/>
    </source>
</evidence>
<dbReference type="OrthoDB" id="9808602at2"/>
<evidence type="ECO:0000313" key="11">
    <source>
        <dbReference type="EMBL" id="ATX64665.1"/>
    </source>
</evidence>
<evidence type="ECO:0000256" key="4">
    <source>
        <dbReference type="ARBA" id="ARBA00022679"/>
    </source>
</evidence>
<keyword evidence="5 9" id="KW-0812">Transmembrane</keyword>
<organism evidence="11 12">
    <name type="scientific">Roseinatronobacter bogoriensis subsp. barguzinensis</name>
    <dbReference type="NCBI Taxonomy" id="441209"/>
    <lineage>
        <taxon>Bacteria</taxon>
        <taxon>Pseudomonadati</taxon>
        <taxon>Pseudomonadota</taxon>
        <taxon>Alphaproteobacteria</taxon>
        <taxon>Rhodobacterales</taxon>
        <taxon>Paracoccaceae</taxon>
        <taxon>Roseinatronobacter</taxon>
    </lineage>
</organism>
<name>A0A2K8KAF2_9RHOB</name>
<evidence type="ECO:0000256" key="1">
    <source>
        <dbReference type="ARBA" id="ARBA00004236"/>
    </source>
</evidence>
<reference evidence="11 12" key="1">
    <citation type="submission" date="2017-11" db="EMBL/GenBank/DDBJ databases">
        <title>Revised Sequence and Annotation of the Rhodobaca barguzinensis strain alga05 Genome.</title>
        <authorList>
            <person name="Kopejtka K."/>
            <person name="Tomasch J.M."/>
            <person name="Bunk B."/>
            <person name="Koblizek M."/>
        </authorList>
    </citation>
    <scope>NUCLEOTIDE SEQUENCE [LARGE SCALE GENOMIC DNA]</scope>
    <source>
        <strain evidence="12">alga05</strain>
    </source>
</reference>
<dbReference type="EMBL" id="CP024899">
    <property type="protein sequence ID" value="ATX64665.1"/>
    <property type="molecule type" value="Genomic_DNA"/>
</dbReference>
<dbReference type="STRING" id="441209.GCA_001870665_00939"/>
<protein>
    <submittedName>
        <fullName evidence="11">Sugar transferase</fullName>
    </submittedName>
</protein>
<dbReference type="GO" id="GO:0016780">
    <property type="term" value="F:phosphotransferase activity, for other substituted phosphate groups"/>
    <property type="evidence" value="ECO:0007669"/>
    <property type="project" value="TreeGrafter"/>
</dbReference>
<evidence type="ECO:0000259" key="10">
    <source>
        <dbReference type="Pfam" id="PF02397"/>
    </source>
</evidence>
<evidence type="ECO:0000256" key="3">
    <source>
        <dbReference type="ARBA" id="ARBA00022475"/>
    </source>
</evidence>
<evidence type="ECO:0000256" key="5">
    <source>
        <dbReference type="ARBA" id="ARBA00022692"/>
    </source>
</evidence>
<comment type="subcellular location">
    <subcellularLocation>
        <location evidence="1">Cell membrane</location>
    </subcellularLocation>
</comment>
<dbReference type="KEGG" id="rbg:BG454_01485"/>
<keyword evidence="12" id="KW-1185">Reference proteome</keyword>
<dbReference type="PANTHER" id="PTHR30576:SF4">
    <property type="entry name" value="UNDECAPRENYL-PHOSPHATE GALACTOSE PHOSPHOTRANSFERASE"/>
    <property type="match status" value="1"/>
</dbReference>
<keyword evidence="3" id="KW-1003">Cell membrane</keyword>
<dbReference type="GO" id="GO:0005886">
    <property type="term" value="C:plasma membrane"/>
    <property type="evidence" value="ECO:0007669"/>
    <property type="project" value="UniProtKB-SubCell"/>
</dbReference>
<keyword evidence="6 9" id="KW-1133">Transmembrane helix</keyword>
<evidence type="ECO:0000256" key="6">
    <source>
        <dbReference type="ARBA" id="ARBA00022989"/>
    </source>
</evidence>
<sequence length="225" mass="25421">MQRDSVSVFHSGTRVHMPETPPCGGHIKRLFDLVFASCALIILSPLMIGVALMIRLSDGGPAFFGHTRVGYNGRSFTCLKFRSMKPDSDAELQRHLARNSAAMREWQTFRKVRDDPRVTPLGQLLRKTSIDELPQLFNIFAGDMSVVGPRPVPSVELQKYASSRRHYLRSRPGLTGLWQVSGRSDLSYERRVALDRYYVTHQSLGLDIWLILKTVAVVMGRKGSY</sequence>
<comment type="similarity">
    <text evidence="2">Belongs to the bacterial sugar transferase family.</text>
</comment>
<evidence type="ECO:0000256" key="2">
    <source>
        <dbReference type="ARBA" id="ARBA00006464"/>
    </source>
</evidence>
<evidence type="ECO:0000313" key="12">
    <source>
        <dbReference type="Proteomes" id="UP000228948"/>
    </source>
</evidence>
<keyword evidence="8" id="KW-0270">Exopolysaccharide synthesis</keyword>
<feature type="domain" description="Bacterial sugar transferase" evidence="10">
    <location>
        <begin position="28"/>
        <end position="219"/>
    </location>
</feature>
<dbReference type="AlphaFoldDB" id="A0A2K8KAF2"/>